<sequence>MTPFPQDITNPHSLSTFTLPLRPRPNGGSSSSGGCSGGGHYYAIIQQFSRLTIGEYQTPQGDCHVETRRHQEQQVVQTTTTTITRTTATGPRHGNMDRDRDRDILLNPVSASAAMGPRSPIHNCSSGSSSDFSTVASKTATWARASRHSQPASSISISEVSSESRGTGGGASPNLKKYLRTRRGAISGPSCPGPAPGHGPLSLALSSASPAPGSRSSWRSSSSRPSRSRAYAGEQLLLPAPSMGLGSFTSGSVSGLGSEMSGGTTGSRAGGRTGSTTGATANRLSDARLFPFSLRGWPDHNRNGSQIITDPAAFPDSSSAVCNECSSSVNTIHLLDLHTSLPPPPSASLRINASRLSHNPQIRTGETTPGDSISQIGSSASASASASSSTVRRNGGQRSSLSLPIRNLPLRGVRHVSASEVELSTRIHLEEDDRWILPSSTPGRFGPPPLSAFGSGSSRDSSPRDYRKVVVGSSKCPSTYGSGCMAPGGK</sequence>
<gene>
    <name evidence="2" type="ORF">QR685DRAFT_316065</name>
</gene>
<feature type="region of interest" description="Disordered" evidence="1">
    <location>
        <begin position="360"/>
        <end position="402"/>
    </location>
</feature>
<feature type="region of interest" description="Disordered" evidence="1">
    <location>
        <begin position="143"/>
        <end position="229"/>
    </location>
</feature>
<evidence type="ECO:0000256" key="1">
    <source>
        <dbReference type="SAM" id="MobiDB-lite"/>
    </source>
</evidence>
<feature type="region of interest" description="Disordered" evidence="1">
    <location>
        <begin position="1"/>
        <end position="35"/>
    </location>
</feature>
<dbReference type="EMBL" id="JAVLET010000006">
    <property type="protein sequence ID" value="KAL0468810.1"/>
    <property type="molecule type" value="Genomic_DNA"/>
</dbReference>
<evidence type="ECO:0000313" key="2">
    <source>
        <dbReference type="EMBL" id="KAL0468810.1"/>
    </source>
</evidence>
<feature type="compositionally biased region" description="Polar residues" evidence="1">
    <location>
        <begin position="360"/>
        <end position="377"/>
    </location>
</feature>
<feature type="compositionally biased region" description="Polar residues" evidence="1">
    <location>
        <begin position="390"/>
        <end position="402"/>
    </location>
</feature>
<feature type="compositionally biased region" description="Low complexity" evidence="1">
    <location>
        <begin position="200"/>
        <end position="229"/>
    </location>
</feature>
<feature type="compositionally biased region" description="Gly residues" evidence="1">
    <location>
        <begin position="263"/>
        <end position="273"/>
    </location>
</feature>
<protein>
    <submittedName>
        <fullName evidence="2">Uncharacterized protein</fullName>
    </submittedName>
</protein>
<feature type="compositionally biased region" description="Low complexity" evidence="1">
    <location>
        <begin position="378"/>
        <end position="389"/>
    </location>
</feature>
<reference evidence="2 3" key="1">
    <citation type="submission" date="2023-09" db="EMBL/GenBank/DDBJ databases">
        <title>Multi-omics analysis of a traditional fermented food reveals byproduct-associated fungal strains for waste-to-food upcycling.</title>
        <authorList>
            <consortium name="Lawrence Berkeley National Laboratory"/>
            <person name="Rekdal V.M."/>
            <person name="Villalobos-Escobedo J.M."/>
            <person name="Rodriguez-Valeron N."/>
            <person name="Garcia M.O."/>
            <person name="Vasquez D.P."/>
            <person name="Damayanti I."/>
            <person name="Sorensen P.M."/>
            <person name="Baidoo E.E."/>
            <person name="De Carvalho A.C."/>
            <person name="Riley R."/>
            <person name="Lipzen A."/>
            <person name="He G."/>
            <person name="Yan M."/>
            <person name="Haridas S."/>
            <person name="Daum C."/>
            <person name="Yoshinaga Y."/>
            <person name="Ng V."/>
            <person name="Grigoriev I.V."/>
            <person name="Munk R."/>
            <person name="Nuraida L."/>
            <person name="Wijaya C.H."/>
            <person name="Morales P.-C."/>
            <person name="Keasling J.D."/>
        </authorList>
    </citation>
    <scope>NUCLEOTIDE SEQUENCE [LARGE SCALE GENOMIC DNA]</scope>
    <source>
        <strain evidence="2 3">FGSC 2613</strain>
    </source>
</reference>
<keyword evidence="3" id="KW-1185">Reference proteome</keyword>
<comment type="caution">
    <text evidence="2">The sequence shown here is derived from an EMBL/GenBank/DDBJ whole genome shotgun (WGS) entry which is preliminary data.</text>
</comment>
<feature type="region of interest" description="Disordered" evidence="1">
    <location>
        <begin position="437"/>
        <end position="490"/>
    </location>
</feature>
<organism evidence="2 3">
    <name type="scientific">Neurospora intermedia</name>
    <dbReference type="NCBI Taxonomy" id="5142"/>
    <lineage>
        <taxon>Eukaryota</taxon>
        <taxon>Fungi</taxon>
        <taxon>Dikarya</taxon>
        <taxon>Ascomycota</taxon>
        <taxon>Pezizomycotina</taxon>
        <taxon>Sordariomycetes</taxon>
        <taxon>Sordariomycetidae</taxon>
        <taxon>Sordariales</taxon>
        <taxon>Sordariaceae</taxon>
        <taxon>Neurospora</taxon>
    </lineage>
</organism>
<proteinExistence type="predicted"/>
<feature type="compositionally biased region" description="Polar residues" evidence="1">
    <location>
        <begin position="7"/>
        <end position="18"/>
    </location>
</feature>
<accession>A0ABR3D7Z2</accession>
<evidence type="ECO:0000313" key="3">
    <source>
        <dbReference type="Proteomes" id="UP001451303"/>
    </source>
</evidence>
<name>A0ABR3D7Z2_NEUIN</name>
<dbReference type="Proteomes" id="UP001451303">
    <property type="component" value="Unassembled WGS sequence"/>
</dbReference>
<feature type="compositionally biased region" description="Low complexity" evidence="1">
    <location>
        <begin position="153"/>
        <end position="164"/>
    </location>
</feature>
<feature type="region of interest" description="Disordered" evidence="1">
    <location>
        <begin position="249"/>
        <end position="282"/>
    </location>
</feature>